<feature type="chain" id="PRO_5012064645" description="Ig-like domain-containing protein" evidence="1">
    <location>
        <begin position="19"/>
        <end position="263"/>
    </location>
</feature>
<dbReference type="EMBL" id="LIAE01010239">
    <property type="protein sequence ID" value="PAV64813.1"/>
    <property type="molecule type" value="Genomic_DNA"/>
</dbReference>
<evidence type="ECO:0000256" key="1">
    <source>
        <dbReference type="SAM" id="SignalP"/>
    </source>
</evidence>
<gene>
    <name evidence="3" type="ORF">WR25_01044</name>
</gene>
<evidence type="ECO:0000313" key="3">
    <source>
        <dbReference type="EMBL" id="PAV64813.1"/>
    </source>
</evidence>
<reference evidence="3 4" key="1">
    <citation type="journal article" date="2017" name="Curr. Biol.">
        <title>Genome architecture and evolution of a unichromosomal asexual nematode.</title>
        <authorList>
            <person name="Fradin H."/>
            <person name="Zegar C."/>
            <person name="Gutwein M."/>
            <person name="Lucas J."/>
            <person name="Kovtun M."/>
            <person name="Corcoran D."/>
            <person name="Baugh L.R."/>
            <person name="Kiontke K."/>
            <person name="Gunsalus K."/>
            <person name="Fitch D.H."/>
            <person name="Piano F."/>
        </authorList>
    </citation>
    <scope>NUCLEOTIDE SEQUENCE [LARGE SCALE GENOMIC DNA]</scope>
    <source>
        <strain evidence="3">PF1309</strain>
    </source>
</reference>
<dbReference type="Gene3D" id="3.10.100.10">
    <property type="entry name" value="Mannose-Binding Protein A, subunit A"/>
    <property type="match status" value="1"/>
</dbReference>
<dbReference type="InterPro" id="IPR016187">
    <property type="entry name" value="CTDL_fold"/>
</dbReference>
<evidence type="ECO:0000313" key="4">
    <source>
        <dbReference type="Proteomes" id="UP000218231"/>
    </source>
</evidence>
<dbReference type="InterPro" id="IPR016186">
    <property type="entry name" value="C-type_lectin-like/link_sf"/>
</dbReference>
<dbReference type="OrthoDB" id="428111at2759"/>
<dbReference type="Proteomes" id="UP000218231">
    <property type="component" value="Unassembled WGS sequence"/>
</dbReference>
<feature type="signal peptide" evidence="1">
    <location>
        <begin position="1"/>
        <end position="18"/>
    </location>
</feature>
<protein>
    <recommendedName>
        <fullName evidence="2">Ig-like domain-containing protein</fullName>
    </recommendedName>
</protein>
<keyword evidence="1" id="KW-0732">Signal</keyword>
<dbReference type="PROSITE" id="PS50835">
    <property type="entry name" value="IG_LIKE"/>
    <property type="match status" value="1"/>
</dbReference>
<accession>A0A2A2JT09</accession>
<name>A0A2A2JT09_9BILA</name>
<dbReference type="InterPro" id="IPR036179">
    <property type="entry name" value="Ig-like_dom_sf"/>
</dbReference>
<feature type="domain" description="Ig-like" evidence="2">
    <location>
        <begin position="134"/>
        <end position="226"/>
    </location>
</feature>
<dbReference type="SUPFAM" id="SSF48726">
    <property type="entry name" value="Immunoglobulin"/>
    <property type="match status" value="1"/>
</dbReference>
<proteinExistence type="predicted"/>
<sequence>MKLLILFSLQILALIVSGDCPIGWHTVGDECVKLHTNTHTAEEATSHCEAQNSYLVCPIAAKDDLINFLDDAFELGLQESTWIVNKGRALQRHNGTFRLVTVPLTSSFPFICHLDSNAKKSLTFQQQLLPKNVPFFTSTSQSVIYFHARENADFLPISCPISTQHSANIQWYQNDMRLIDASKGDSSVLFSGATLLLSSTPAISYSSFHCLAKTEFGSIRSSSVLLKPSFIDPFPVFRPPSFPFVHGGIHLPCLAPDHQPKYA</sequence>
<dbReference type="InterPro" id="IPR013783">
    <property type="entry name" value="Ig-like_fold"/>
</dbReference>
<comment type="caution">
    <text evidence="3">The sequence shown here is derived from an EMBL/GenBank/DDBJ whole genome shotgun (WGS) entry which is preliminary data.</text>
</comment>
<dbReference type="AlphaFoldDB" id="A0A2A2JT09"/>
<dbReference type="CDD" id="cd00096">
    <property type="entry name" value="Ig"/>
    <property type="match status" value="1"/>
</dbReference>
<keyword evidence="4" id="KW-1185">Reference proteome</keyword>
<dbReference type="Gene3D" id="2.60.40.10">
    <property type="entry name" value="Immunoglobulins"/>
    <property type="match status" value="1"/>
</dbReference>
<dbReference type="STRING" id="2018661.A0A2A2JT09"/>
<dbReference type="InterPro" id="IPR007110">
    <property type="entry name" value="Ig-like_dom"/>
</dbReference>
<evidence type="ECO:0000259" key="2">
    <source>
        <dbReference type="PROSITE" id="PS50835"/>
    </source>
</evidence>
<dbReference type="SUPFAM" id="SSF56436">
    <property type="entry name" value="C-type lectin-like"/>
    <property type="match status" value="1"/>
</dbReference>
<organism evidence="3 4">
    <name type="scientific">Diploscapter pachys</name>
    <dbReference type="NCBI Taxonomy" id="2018661"/>
    <lineage>
        <taxon>Eukaryota</taxon>
        <taxon>Metazoa</taxon>
        <taxon>Ecdysozoa</taxon>
        <taxon>Nematoda</taxon>
        <taxon>Chromadorea</taxon>
        <taxon>Rhabditida</taxon>
        <taxon>Rhabditina</taxon>
        <taxon>Rhabditomorpha</taxon>
        <taxon>Rhabditoidea</taxon>
        <taxon>Rhabditidae</taxon>
        <taxon>Diploscapter</taxon>
    </lineage>
</organism>